<dbReference type="GO" id="GO:0005834">
    <property type="term" value="C:heterotrimeric G-protein complex"/>
    <property type="evidence" value="ECO:0007669"/>
    <property type="project" value="TreeGrafter"/>
</dbReference>
<keyword evidence="4 9" id="KW-0460">Magnesium</keyword>
<feature type="binding site" evidence="8">
    <location>
        <begin position="42"/>
        <end position="47"/>
    </location>
    <ligand>
        <name>GTP</name>
        <dbReference type="ChEBI" id="CHEBI:37565"/>
    </ligand>
</feature>
<evidence type="ECO:0000256" key="6">
    <source>
        <dbReference type="ARBA" id="ARBA00023139"/>
    </source>
</evidence>
<evidence type="ECO:0000256" key="4">
    <source>
        <dbReference type="ARBA" id="ARBA00022842"/>
    </source>
</evidence>
<dbReference type="GO" id="GO:0001973">
    <property type="term" value="P:G protein-coupled adenosine receptor signaling pathway"/>
    <property type="evidence" value="ECO:0007669"/>
    <property type="project" value="TreeGrafter"/>
</dbReference>
<dbReference type="GeneTree" id="ENSGT00940000155125"/>
<dbReference type="GO" id="GO:0001664">
    <property type="term" value="F:G protein-coupled receptor binding"/>
    <property type="evidence" value="ECO:0007669"/>
    <property type="project" value="TreeGrafter"/>
</dbReference>
<dbReference type="InterPro" id="IPR027417">
    <property type="entry name" value="P-loop_NTPase"/>
</dbReference>
<keyword evidence="2" id="KW-0519">Myristate</keyword>
<keyword evidence="6" id="KW-0564">Palmitate</keyword>
<dbReference type="GO" id="GO:0046872">
    <property type="term" value="F:metal ion binding"/>
    <property type="evidence" value="ECO:0007669"/>
    <property type="project" value="UniProtKB-KW"/>
</dbReference>
<keyword evidence="10" id="KW-1133">Transmembrane helix</keyword>
<dbReference type="PANTHER" id="PTHR10218">
    <property type="entry name" value="GTP-BINDING PROTEIN ALPHA SUBUNIT"/>
    <property type="match status" value="1"/>
</dbReference>
<dbReference type="GO" id="GO:0005737">
    <property type="term" value="C:cytoplasm"/>
    <property type="evidence" value="ECO:0007669"/>
    <property type="project" value="TreeGrafter"/>
</dbReference>
<comment type="similarity">
    <text evidence="1">Belongs to the G-alpha family. G(i/o/t/z) subfamily.</text>
</comment>
<dbReference type="Gene3D" id="1.10.400.10">
    <property type="entry name" value="GI Alpha 1, domain 2-like"/>
    <property type="match status" value="1"/>
</dbReference>
<keyword evidence="10" id="KW-0812">Transmembrane</keyword>
<evidence type="ECO:0000313" key="11">
    <source>
        <dbReference type="Ensembl" id="ENSUMAP00000034720"/>
    </source>
</evidence>
<feature type="binding site" evidence="9">
    <location>
        <position position="46"/>
    </location>
    <ligand>
        <name>Mg(2+)</name>
        <dbReference type="ChEBI" id="CHEBI:18420"/>
    </ligand>
</feature>
<dbReference type="Gene3D" id="3.40.50.300">
    <property type="entry name" value="P-loop containing nucleotide triphosphate hydrolases"/>
    <property type="match status" value="1"/>
</dbReference>
<keyword evidence="10" id="KW-0472">Membrane</keyword>
<evidence type="ECO:0000256" key="5">
    <source>
        <dbReference type="ARBA" id="ARBA00023134"/>
    </source>
</evidence>
<evidence type="ECO:0000256" key="3">
    <source>
        <dbReference type="ARBA" id="ARBA00022741"/>
    </source>
</evidence>
<organism evidence="11">
    <name type="scientific">Ursus maritimus</name>
    <name type="common">Polar bear</name>
    <name type="synonym">Thalarctos maritimus</name>
    <dbReference type="NCBI Taxonomy" id="29073"/>
    <lineage>
        <taxon>Eukaryota</taxon>
        <taxon>Metazoa</taxon>
        <taxon>Chordata</taxon>
        <taxon>Craniata</taxon>
        <taxon>Vertebrata</taxon>
        <taxon>Euteleostomi</taxon>
        <taxon>Mammalia</taxon>
        <taxon>Eutheria</taxon>
        <taxon>Laurasiatheria</taxon>
        <taxon>Carnivora</taxon>
        <taxon>Caniformia</taxon>
        <taxon>Ursidae</taxon>
        <taxon>Ursus</taxon>
    </lineage>
</organism>
<evidence type="ECO:0000256" key="10">
    <source>
        <dbReference type="SAM" id="Phobius"/>
    </source>
</evidence>
<dbReference type="SUPFAM" id="SSF52540">
    <property type="entry name" value="P-loop containing nucleoside triphosphate hydrolases"/>
    <property type="match status" value="1"/>
</dbReference>
<dbReference type="InterPro" id="IPR011025">
    <property type="entry name" value="GproteinA_insert"/>
</dbReference>
<dbReference type="GO" id="GO:0007214">
    <property type="term" value="P:gamma-aminobutyric acid signaling pathway"/>
    <property type="evidence" value="ECO:0007669"/>
    <property type="project" value="TreeGrafter"/>
</dbReference>
<keyword evidence="5 8" id="KW-0342">GTP-binding</keyword>
<evidence type="ECO:0000256" key="8">
    <source>
        <dbReference type="PIRSR" id="PIRSR601019-1"/>
    </source>
</evidence>
<dbReference type="AlphaFoldDB" id="A0A452VLV9"/>
<dbReference type="GO" id="GO:0031683">
    <property type="term" value="F:G-protein beta/gamma-subunit complex binding"/>
    <property type="evidence" value="ECO:0007669"/>
    <property type="project" value="InterPro"/>
</dbReference>
<keyword evidence="9" id="KW-0479">Metal-binding</keyword>
<dbReference type="SUPFAM" id="SSF47895">
    <property type="entry name" value="Transducin (alpha subunit), insertion domain"/>
    <property type="match status" value="1"/>
</dbReference>
<keyword evidence="7" id="KW-0807">Transducer</keyword>
<name>A0A452VLV9_URSMA</name>
<evidence type="ECO:0000256" key="2">
    <source>
        <dbReference type="ARBA" id="ARBA00022707"/>
    </source>
</evidence>
<feature type="transmembrane region" description="Helical" evidence="10">
    <location>
        <begin position="129"/>
        <end position="150"/>
    </location>
</feature>
<keyword evidence="3 8" id="KW-0547">Nucleotide-binding</keyword>
<reference evidence="11" key="1">
    <citation type="submission" date="2019-03" db="UniProtKB">
        <authorList>
            <consortium name="Ensembl"/>
        </authorList>
    </citation>
    <scope>IDENTIFICATION</scope>
</reference>
<dbReference type="GO" id="GO:0003924">
    <property type="term" value="F:GTPase activity"/>
    <property type="evidence" value="ECO:0007669"/>
    <property type="project" value="InterPro"/>
</dbReference>
<accession>A0A452VLV9</accession>
<dbReference type="GO" id="GO:0007193">
    <property type="term" value="P:adenylate cyclase-inhibiting G protein-coupled receptor signaling pathway"/>
    <property type="evidence" value="ECO:0007669"/>
    <property type="project" value="TreeGrafter"/>
</dbReference>
<dbReference type="InterPro" id="IPR001019">
    <property type="entry name" value="Gprotein_alpha_su"/>
</dbReference>
<evidence type="ECO:0000256" key="1">
    <source>
        <dbReference type="ARBA" id="ARBA00006628"/>
    </source>
</evidence>
<dbReference type="PROSITE" id="PS51882">
    <property type="entry name" value="G_ALPHA"/>
    <property type="match status" value="1"/>
</dbReference>
<evidence type="ECO:0000256" key="9">
    <source>
        <dbReference type="PIRSR" id="PIRSR601019-2"/>
    </source>
</evidence>
<keyword evidence="6" id="KW-0449">Lipoprotein</keyword>
<sequence length="151" mass="16539">MHCTTGAKDKVVAQHFKMINKNWKDSKNVAQEVKLLCLGAKESGKSTIVKQMKIIHEDSYLEEECWQYHAVLYNNTIQSIMAIVKAMEIKEKKLGAPGWHSSWASAFGSGHDPGVMGSSPTSGSSTMSLLLPLPLPLLVFPLLLAVSISVE</sequence>
<dbReference type="PANTHER" id="PTHR10218:SF73">
    <property type="entry name" value="GUANINE NUCLEOTIDE-BINDING PROTEIN G(I) SUBUNIT ALPHA-2"/>
    <property type="match status" value="1"/>
</dbReference>
<protein>
    <submittedName>
        <fullName evidence="11">Uncharacterized protein</fullName>
    </submittedName>
</protein>
<proteinExistence type="inferred from homology"/>
<dbReference type="Ensembl" id="ENSUMAT00000041075.1">
    <property type="protein sequence ID" value="ENSUMAP00000034720.1"/>
    <property type="gene ID" value="ENSUMAG00000024994.1"/>
</dbReference>
<evidence type="ECO:0000256" key="7">
    <source>
        <dbReference type="ARBA" id="ARBA00023224"/>
    </source>
</evidence>
<dbReference type="Pfam" id="PF00503">
    <property type="entry name" value="G-alpha"/>
    <property type="match status" value="1"/>
</dbReference>
<dbReference type="GO" id="GO:0005525">
    <property type="term" value="F:GTP binding"/>
    <property type="evidence" value="ECO:0007669"/>
    <property type="project" value="UniProtKB-KW"/>
</dbReference>